<protein>
    <recommendedName>
        <fullName evidence="3">Reverse transcriptase domain-containing protein</fullName>
    </recommendedName>
</protein>
<dbReference type="Proteomes" id="UP001145742">
    <property type="component" value="Unassembled WGS sequence"/>
</dbReference>
<sequence>MGYQLFQEYIMGDSVKGLAEVQIDHIHSLPLIHQADVANKRWGAEHPALGHRLQPYAPREHQWDAVDKRAAKPVFAGFNNRQWRPVATGIPQGSIVGLVLFSIFINVVDGGIKCGLNKFADDMKLAVQLIQQKDRM</sequence>
<comment type="caution">
    <text evidence="1">The sequence shown here is derived from an EMBL/GenBank/DDBJ whole genome shotgun (WGS) entry which is preliminary data.</text>
</comment>
<evidence type="ECO:0000313" key="2">
    <source>
        <dbReference type="Proteomes" id="UP001145742"/>
    </source>
</evidence>
<accession>A0ABQ9DXZ0</accession>
<evidence type="ECO:0008006" key="3">
    <source>
        <dbReference type="Google" id="ProtNLM"/>
    </source>
</evidence>
<keyword evidence="2" id="KW-1185">Reference proteome</keyword>
<reference evidence="1" key="1">
    <citation type="submission" date="2019-10" db="EMBL/GenBank/DDBJ databases">
        <authorList>
            <person name="Soares A.E.R."/>
            <person name="Aleixo A."/>
            <person name="Schneider P."/>
            <person name="Miyaki C.Y."/>
            <person name="Schneider M.P."/>
            <person name="Mello C."/>
            <person name="Vasconcelos A.T.R."/>
        </authorList>
    </citation>
    <scope>NUCLEOTIDE SEQUENCE</scope>
    <source>
        <tissue evidence="1">Muscle</tissue>
    </source>
</reference>
<gene>
    <name evidence="1" type="ORF">WISP_09719</name>
</gene>
<name>A0ABQ9DXZ0_9PASS</name>
<evidence type="ECO:0000313" key="1">
    <source>
        <dbReference type="EMBL" id="KAJ7427084.1"/>
    </source>
</evidence>
<organism evidence="1 2">
    <name type="scientific">Willisornis vidua</name>
    <name type="common">Xingu scale-backed antbird</name>
    <dbReference type="NCBI Taxonomy" id="1566151"/>
    <lineage>
        <taxon>Eukaryota</taxon>
        <taxon>Metazoa</taxon>
        <taxon>Chordata</taxon>
        <taxon>Craniata</taxon>
        <taxon>Vertebrata</taxon>
        <taxon>Euteleostomi</taxon>
        <taxon>Archelosauria</taxon>
        <taxon>Archosauria</taxon>
        <taxon>Dinosauria</taxon>
        <taxon>Saurischia</taxon>
        <taxon>Theropoda</taxon>
        <taxon>Coelurosauria</taxon>
        <taxon>Aves</taxon>
        <taxon>Neognathae</taxon>
        <taxon>Neoaves</taxon>
        <taxon>Telluraves</taxon>
        <taxon>Australaves</taxon>
        <taxon>Passeriformes</taxon>
        <taxon>Thamnophilidae</taxon>
        <taxon>Willisornis</taxon>
    </lineage>
</organism>
<dbReference type="EMBL" id="WHWB01032082">
    <property type="protein sequence ID" value="KAJ7427084.1"/>
    <property type="molecule type" value="Genomic_DNA"/>
</dbReference>
<proteinExistence type="predicted"/>